<dbReference type="InterPro" id="IPR029489">
    <property type="entry name" value="OGT/SEC/SPY_C"/>
</dbReference>
<proteinExistence type="inferred from homology"/>
<dbReference type="Gene3D" id="3.40.50.2000">
    <property type="entry name" value="Glycogen Phosphorylase B"/>
    <property type="match status" value="1"/>
</dbReference>
<evidence type="ECO:0000313" key="10">
    <source>
        <dbReference type="EMBL" id="EIG53102.1"/>
    </source>
</evidence>
<dbReference type="GO" id="GO:0097363">
    <property type="term" value="F:protein O-acetylglucosaminyltransferase activity"/>
    <property type="evidence" value="ECO:0007669"/>
    <property type="project" value="UniProtKB-EC"/>
</dbReference>
<dbReference type="HOGENOM" id="CLU_001721_4_0_7"/>
<name>I2PZZ6_9BACT</name>
<keyword evidence="7 8" id="KW-0802">TPR repeat</keyword>
<comment type="pathway">
    <text evidence="1">Protein modification; protein glycosylation.</text>
</comment>
<dbReference type="InterPro" id="IPR051939">
    <property type="entry name" value="Glycosyltr_41/O-GlcNAc_trsf"/>
</dbReference>
<dbReference type="AlphaFoldDB" id="I2PZZ6"/>
<dbReference type="SMART" id="SM00028">
    <property type="entry name" value="TPR"/>
    <property type="match status" value="7"/>
</dbReference>
<comment type="similarity">
    <text evidence="2">Belongs to the glycosyltransferase 41 family. O-GlcNAc transferase subfamily.</text>
</comment>
<dbReference type="Gene3D" id="3.40.50.11380">
    <property type="match status" value="1"/>
</dbReference>
<dbReference type="PROSITE" id="PS50293">
    <property type="entry name" value="TPR_REGION"/>
    <property type="match status" value="2"/>
</dbReference>
<sequence>MGTSQLTIAEALRLGNEFHRARQFEDAERVYRAILAAQPHHPEANHDLGVLAVQAGKAALGLPFLKTALEARPGTGAYWLDFLEALLAAGQCDAARSVLDQGRRQGLAGPPVDDVAARLETALDRQCRLRALEDLFQAGSYAAMEDQAKRFLERFPESGKGWHLLGLSLVARGDGAAALEPLLRAVATLPNDVDLWDHLGSAYLHQGQPERAAHAFRRALALRPDYPSAHNNLGNALRELGQPQEAMASYRQALRCQPNHAMAHTNLGIMLQSQGQVQAALECHARALALAPANVEAHVNSANALKELGRIEAAVAAYGRALALDPDRLEARTNLLLLEAFSNRLTPQAFLAEARGLDRVLTGQANREGGIASLPRRARQGRRLRVGYVSGDLCGKHPVPFFLGPLLAAHDRRRVEVFLYPTQRARDDTTERLQRLGDHWSPLVGLTDRQAAERVRADGIDVLVDLSGHTRYNRLGIFARRAAPVQAHYLGYCATTGLSAMDYWIGDSVLFPEEEIPPYSEAPWRLPRPYLCYDGREDLPGPAWTPRDNGEIWFGSFNHLSKIQNATVDLWSRILSALPEGKLLLKSGQLDHAANRERMLAAFEGRGISRDRLVLMGQTANWQAHMAAYDLIDVALDPVDAVSGVTTTCDALWMGVPVVTMAGDRLATRMAASLISGLGHGDWVAATPQAYAGLAVALARDVAGRTRLRPRQRERMRASPLTDARDLARSLEDAYEAMVLL</sequence>
<accession>I2PZZ6</accession>
<dbReference type="InterPro" id="IPR011990">
    <property type="entry name" value="TPR-like_helical_dom_sf"/>
</dbReference>
<keyword evidence="6" id="KW-0677">Repeat</keyword>
<evidence type="ECO:0000256" key="1">
    <source>
        <dbReference type="ARBA" id="ARBA00004922"/>
    </source>
</evidence>
<gene>
    <name evidence="10" type="ORF">DesU5LDRAFT_1411</name>
</gene>
<dbReference type="EC" id="2.4.1.255" evidence="3"/>
<evidence type="ECO:0000256" key="6">
    <source>
        <dbReference type="ARBA" id="ARBA00022737"/>
    </source>
</evidence>
<dbReference type="InterPro" id="IPR019734">
    <property type="entry name" value="TPR_rpt"/>
</dbReference>
<dbReference type="PROSITE" id="PS50005">
    <property type="entry name" value="TPR"/>
    <property type="match status" value="4"/>
</dbReference>
<feature type="domain" description="O-GlcNAc transferase C-terminal" evidence="9">
    <location>
        <begin position="551"/>
        <end position="729"/>
    </location>
</feature>
<evidence type="ECO:0000256" key="3">
    <source>
        <dbReference type="ARBA" id="ARBA00011970"/>
    </source>
</evidence>
<organism evidence="10">
    <name type="scientific">Desulfovibrio sp. U5L</name>
    <dbReference type="NCBI Taxonomy" id="596152"/>
    <lineage>
        <taxon>Bacteria</taxon>
        <taxon>Pseudomonadati</taxon>
        <taxon>Thermodesulfobacteriota</taxon>
        <taxon>Desulfovibrionia</taxon>
        <taxon>Desulfovibrionales</taxon>
        <taxon>Desulfovibrionaceae</taxon>
        <taxon>Desulfovibrio</taxon>
    </lineage>
</organism>
<protein>
    <recommendedName>
        <fullName evidence="3">protein O-GlcNAc transferase</fullName>
        <ecNumber evidence="3">2.4.1.255</ecNumber>
    </recommendedName>
</protein>
<feature type="repeat" description="TPR" evidence="8">
    <location>
        <begin position="227"/>
        <end position="260"/>
    </location>
</feature>
<dbReference type="Pfam" id="PF13844">
    <property type="entry name" value="Glyco_transf_41"/>
    <property type="match status" value="2"/>
</dbReference>
<dbReference type="STRING" id="596152.DesU5LDRAFT_1411"/>
<dbReference type="eggNOG" id="COG0457">
    <property type="taxonomic scope" value="Bacteria"/>
</dbReference>
<evidence type="ECO:0000256" key="5">
    <source>
        <dbReference type="ARBA" id="ARBA00022679"/>
    </source>
</evidence>
<evidence type="ECO:0000256" key="8">
    <source>
        <dbReference type="PROSITE-ProRule" id="PRU00339"/>
    </source>
</evidence>
<dbReference type="Pfam" id="PF13432">
    <property type="entry name" value="TPR_16"/>
    <property type="match status" value="3"/>
</dbReference>
<evidence type="ECO:0000256" key="7">
    <source>
        <dbReference type="ARBA" id="ARBA00022803"/>
    </source>
</evidence>
<dbReference type="EMBL" id="JH600068">
    <property type="protein sequence ID" value="EIG53102.1"/>
    <property type="molecule type" value="Genomic_DNA"/>
</dbReference>
<evidence type="ECO:0000256" key="4">
    <source>
        <dbReference type="ARBA" id="ARBA00022676"/>
    </source>
</evidence>
<dbReference type="PANTHER" id="PTHR44835">
    <property type="entry name" value="UDP-N-ACETYLGLUCOSAMINE--PEPTIDE N-ACETYLGLUCOSAMINYLTRANSFERASE SPINDLY-RELATED"/>
    <property type="match status" value="1"/>
</dbReference>
<dbReference type="SUPFAM" id="SSF48452">
    <property type="entry name" value="TPR-like"/>
    <property type="match status" value="1"/>
</dbReference>
<dbReference type="eggNOG" id="COG3914">
    <property type="taxonomic scope" value="Bacteria"/>
</dbReference>
<feature type="repeat" description="TPR" evidence="8">
    <location>
        <begin position="193"/>
        <end position="226"/>
    </location>
</feature>
<keyword evidence="5 10" id="KW-0808">Transferase</keyword>
<evidence type="ECO:0000256" key="2">
    <source>
        <dbReference type="ARBA" id="ARBA00005386"/>
    </source>
</evidence>
<dbReference type="OrthoDB" id="5503541at2"/>
<dbReference type="Pfam" id="PF13414">
    <property type="entry name" value="TPR_11"/>
    <property type="match status" value="1"/>
</dbReference>
<dbReference type="Pfam" id="PF13374">
    <property type="entry name" value="TPR_10"/>
    <property type="match status" value="1"/>
</dbReference>
<feature type="repeat" description="TPR" evidence="8">
    <location>
        <begin position="295"/>
        <end position="328"/>
    </location>
</feature>
<evidence type="ECO:0000259" key="9">
    <source>
        <dbReference type="Pfam" id="PF13844"/>
    </source>
</evidence>
<feature type="repeat" description="TPR" evidence="8">
    <location>
        <begin position="261"/>
        <end position="294"/>
    </location>
</feature>
<feature type="domain" description="O-GlcNAc transferase C-terminal" evidence="9">
    <location>
        <begin position="377"/>
        <end position="535"/>
    </location>
</feature>
<reference evidence="10" key="1">
    <citation type="submission" date="2011-11" db="EMBL/GenBank/DDBJ databases">
        <title>Improved High-Quality Draft sequence of Desulfovibrio sp. U5L.</title>
        <authorList>
            <consortium name="US DOE Joint Genome Institute"/>
            <person name="Lucas S."/>
            <person name="Han J."/>
            <person name="Lapidus A."/>
            <person name="Cheng J.-F."/>
            <person name="Goodwin L."/>
            <person name="Pitluck S."/>
            <person name="Peters L."/>
            <person name="Ovchinnikova G."/>
            <person name="Held B."/>
            <person name="Detter J.C."/>
            <person name="Han C."/>
            <person name="Tapia R."/>
            <person name="Land M."/>
            <person name="Hauser L."/>
            <person name="Kyrpides N."/>
            <person name="Ivanova N."/>
            <person name="Pagani I."/>
            <person name="Gabster J."/>
            <person name="Walker C."/>
            <person name="Stolyar S."/>
            <person name="Stahl D."/>
            <person name="Arkin A."/>
            <person name="Dehal P."/>
            <person name="Hazen T."/>
            <person name="Woyke T."/>
        </authorList>
    </citation>
    <scope>NUCLEOTIDE SEQUENCE [LARGE SCALE GENOMIC DNA]</scope>
    <source>
        <strain evidence="10">U5L</strain>
    </source>
</reference>
<dbReference type="Gene3D" id="1.25.40.10">
    <property type="entry name" value="Tetratricopeptide repeat domain"/>
    <property type="match status" value="3"/>
</dbReference>
<keyword evidence="4" id="KW-0328">Glycosyltransferase</keyword>
<dbReference type="PANTHER" id="PTHR44835:SF1">
    <property type="entry name" value="PROTEIN O-GLCNAC TRANSFERASE"/>
    <property type="match status" value="1"/>
</dbReference>